<reference evidence="9 10" key="1">
    <citation type="submission" date="2023-05" db="EMBL/GenBank/DDBJ databases">
        <title>Sedimentitalea sp. nov. JM2-8.</title>
        <authorList>
            <person name="Huang J."/>
        </authorList>
    </citation>
    <scope>NUCLEOTIDE SEQUENCE [LARGE SCALE GENOMIC DNA]</scope>
    <source>
        <strain evidence="9 10">JM2-8</strain>
    </source>
</reference>
<evidence type="ECO:0000313" key="10">
    <source>
        <dbReference type="Proteomes" id="UP001227126"/>
    </source>
</evidence>
<comment type="caution">
    <text evidence="9">The sequence shown here is derived from an EMBL/GenBank/DDBJ whole genome shotgun (WGS) entry which is preliminary data.</text>
</comment>
<comment type="similarity">
    <text evidence="2 7">Belongs to the ExbD/TolR family.</text>
</comment>
<evidence type="ECO:0000256" key="3">
    <source>
        <dbReference type="ARBA" id="ARBA00022475"/>
    </source>
</evidence>
<name>A0ABT7FHY9_9RHOB</name>
<evidence type="ECO:0000256" key="1">
    <source>
        <dbReference type="ARBA" id="ARBA00004162"/>
    </source>
</evidence>
<organism evidence="9 10">
    <name type="scientific">Sedimentitalea xiamensis</name>
    <dbReference type="NCBI Taxonomy" id="3050037"/>
    <lineage>
        <taxon>Bacteria</taxon>
        <taxon>Pseudomonadati</taxon>
        <taxon>Pseudomonadota</taxon>
        <taxon>Alphaproteobacteria</taxon>
        <taxon>Rhodobacterales</taxon>
        <taxon>Paracoccaceae</taxon>
        <taxon>Sedimentitalea</taxon>
    </lineage>
</organism>
<dbReference type="InterPro" id="IPR003400">
    <property type="entry name" value="ExbD"/>
</dbReference>
<dbReference type="RefSeq" id="WP_284486628.1">
    <property type="nucleotide sequence ID" value="NZ_JASNJE010000023.1"/>
</dbReference>
<protein>
    <submittedName>
        <fullName evidence="9">Biopolymer transporter ExbD</fullName>
    </submittedName>
</protein>
<comment type="subcellular location">
    <subcellularLocation>
        <location evidence="1">Cell membrane</location>
        <topology evidence="1">Single-pass membrane protein</topology>
    </subcellularLocation>
    <subcellularLocation>
        <location evidence="7">Cell membrane</location>
        <topology evidence="7">Single-pass type II membrane protein</topology>
    </subcellularLocation>
</comment>
<keyword evidence="4 7" id="KW-0812">Transmembrane</keyword>
<evidence type="ECO:0000256" key="4">
    <source>
        <dbReference type="ARBA" id="ARBA00022692"/>
    </source>
</evidence>
<dbReference type="Proteomes" id="UP001227126">
    <property type="component" value="Unassembled WGS sequence"/>
</dbReference>
<keyword evidence="5 8" id="KW-1133">Transmembrane helix</keyword>
<dbReference type="Pfam" id="PF02472">
    <property type="entry name" value="ExbD"/>
    <property type="match status" value="1"/>
</dbReference>
<dbReference type="PANTHER" id="PTHR30558">
    <property type="entry name" value="EXBD MEMBRANE COMPONENT OF PMF-DRIVEN MACROMOLECULE IMPORT SYSTEM"/>
    <property type="match status" value="1"/>
</dbReference>
<dbReference type="PANTHER" id="PTHR30558:SF3">
    <property type="entry name" value="BIOPOLYMER TRANSPORT PROTEIN EXBD-RELATED"/>
    <property type="match status" value="1"/>
</dbReference>
<keyword evidence="7" id="KW-0813">Transport</keyword>
<evidence type="ECO:0000256" key="7">
    <source>
        <dbReference type="RuleBase" id="RU003879"/>
    </source>
</evidence>
<keyword evidence="6 8" id="KW-0472">Membrane</keyword>
<evidence type="ECO:0000313" key="9">
    <source>
        <dbReference type="EMBL" id="MDK3074698.1"/>
    </source>
</evidence>
<keyword evidence="7" id="KW-0653">Protein transport</keyword>
<keyword evidence="3" id="KW-1003">Cell membrane</keyword>
<accession>A0ABT7FHY9</accession>
<dbReference type="EMBL" id="JASNJE010000023">
    <property type="protein sequence ID" value="MDK3074698.1"/>
    <property type="molecule type" value="Genomic_DNA"/>
</dbReference>
<evidence type="ECO:0000256" key="6">
    <source>
        <dbReference type="ARBA" id="ARBA00023136"/>
    </source>
</evidence>
<evidence type="ECO:0000256" key="5">
    <source>
        <dbReference type="ARBA" id="ARBA00022989"/>
    </source>
</evidence>
<evidence type="ECO:0000256" key="8">
    <source>
        <dbReference type="SAM" id="Phobius"/>
    </source>
</evidence>
<proteinExistence type="inferred from homology"/>
<evidence type="ECO:0000256" key="2">
    <source>
        <dbReference type="ARBA" id="ARBA00005811"/>
    </source>
</evidence>
<feature type="transmembrane region" description="Helical" evidence="8">
    <location>
        <begin position="12"/>
        <end position="31"/>
    </location>
</feature>
<gene>
    <name evidence="9" type="ORF">QO034_16525</name>
</gene>
<sequence length="126" mass="13673">MQFTRSRRRPHAESVVPMINVVFLLLIFFMMTARIAPAPPFDLTLPEADSDEAVADLETLYVSAAGMIALGGQTGEDAWAAIEAAESVEQVTIRADAELPARDLASILSRLAKAGVTRFSLVVRQE</sequence>
<keyword evidence="10" id="KW-1185">Reference proteome</keyword>